<gene>
    <name evidence="1" type="ORF">G5A70_02375</name>
</gene>
<dbReference type="PROSITE" id="PS51197">
    <property type="entry name" value="HTH_RRF2_2"/>
    <property type="match status" value="1"/>
</dbReference>
<dbReference type="RefSeq" id="WP_173747649.1">
    <property type="nucleotide sequence ID" value="NZ_JAAITA010000002.1"/>
</dbReference>
<organism evidence="1 2">
    <name type="scientific">Blautia hansenii</name>
    <name type="common">Ruminococcus hansenii</name>
    <dbReference type="NCBI Taxonomy" id="1322"/>
    <lineage>
        <taxon>Bacteria</taxon>
        <taxon>Bacillati</taxon>
        <taxon>Bacillota</taxon>
        <taxon>Clostridia</taxon>
        <taxon>Lachnospirales</taxon>
        <taxon>Lachnospiraceae</taxon>
        <taxon>Blautia</taxon>
    </lineage>
</organism>
<sequence>MLITRECDYGVRIVRALANGEKMCVNQVCDQEGLTPAFVYKILKKLEKKEIVKSFRGSNGGYALKRSIEELTLLDIYLAVEPDFYMIECMNPKKPCVHNQEDCGCRVHRELERIQGVLLRELSAKSIAEIMAGEVSEEK</sequence>
<accession>A0ABX2I7M7</accession>
<dbReference type="SUPFAM" id="SSF46785">
    <property type="entry name" value="Winged helix' DNA-binding domain"/>
    <property type="match status" value="1"/>
</dbReference>
<evidence type="ECO:0000313" key="2">
    <source>
        <dbReference type="Proteomes" id="UP000822142"/>
    </source>
</evidence>
<dbReference type="NCBIfam" id="TIGR00738">
    <property type="entry name" value="rrf2_super"/>
    <property type="match status" value="1"/>
</dbReference>
<dbReference type="InterPro" id="IPR036388">
    <property type="entry name" value="WH-like_DNA-bd_sf"/>
</dbReference>
<dbReference type="PANTHER" id="PTHR33221">
    <property type="entry name" value="WINGED HELIX-TURN-HELIX TRANSCRIPTIONAL REGULATOR, RRF2 FAMILY"/>
    <property type="match status" value="1"/>
</dbReference>
<dbReference type="PANTHER" id="PTHR33221:SF2">
    <property type="entry name" value="TRANSCRIPTIONAL REGULATOR"/>
    <property type="match status" value="1"/>
</dbReference>
<dbReference type="InterPro" id="IPR036390">
    <property type="entry name" value="WH_DNA-bd_sf"/>
</dbReference>
<dbReference type="Gene3D" id="1.10.10.10">
    <property type="entry name" value="Winged helix-like DNA-binding domain superfamily/Winged helix DNA-binding domain"/>
    <property type="match status" value="1"/>
</dbReference>
<keyword evidence="2" id="KW-1185">Reference proteome</keyword>
<dbReference type="InterPro" id="IPR000944">
    <property type="entry name" value="Tscrpt_reg_Rrf2"/>
</dbReference>
<protein>
    <submittedName>
        <fullName evidence="1">Rrf2 family transcriptional regulator</fullName>
    </submittedName>
</protein>
<dbReference type="EMBL" id="JAAITA010000002">
    <property type="protein sequence ID" value="NSJ85055.1"/>
    <property type="molecule type" value="Genomic_DNA"/>
</dbReference>
<reference evidence="1 2" key="1">
    <citation type="journal article" date="2020" name="Cell Host Microbe">
        <title>Functional and Genomic Variation between Human-Derived Isolates of Lachnospiraceae Reveals Inter- and Intra-Species Diversity.</title>
        <authorList>
            <person name="Sorbara M.T."/>
            <person name="Littmann E.R."/>
            <person name="Fontana E."/>
            <person name="Moody T.U."/>
            <person name="Kohout C.E."/>
            <person name="Gjonbalaj M."/>
            <person name="Eaton V."/>
            <person name="Seok R."/>
            <person name="Leiner I.M."/>
            <person name="Pamer E.G."/>
        </authorList>
    </citation>
    <scope>NUCLEOTIDE SEQUENCE [LARGE SCALE GENOMIC DNA]</scope>
    <source>
        <strain evidence="1 2">MSK.15.26</strain>
    </source>
</reference>
<dbReference type="Pfam" id="PF02082">
    <property type="entry name" value="Rrf2"/>
    <property type="match status" value="1"/>
</dbReference>
<name>A0ABX2I7M7_BLAHA</name>
<dbReference type="Proteomes" id="UP000822142">
    <property type="component" value="Unassembled WGS sequence"/>
</dbReference>
<proteinExistence type="predicted"/>
<evidence type="ECO:0000313" key="1">
    <source>
        <dbReference type="EMBL" id="NSJ85055.1"/>
    </source>
</evidence>
<comment type="caution">
    <text evidence="1">The sequence shown here is derived from an EMBL/GenBank/DDBJ whole genome shotgun (WGS) entry which is preliminary data.</text>
</comment>